<organism evidence="1 2">
    <name type="scientific">Paenibacillus gyeongsangnamensis</name>
    <dbReference type="NCBI Taxonomy" id="3388067"/>
    <lineage>
        <taxon>Bacteria</taxon>
        <taxon>Bacillati</taxon>
        <taxon>Bacillota</taxon>
        <taxon>Bacilli</taxon>
        <taxon>Bacillales</taxon>
        <taxon>Paenibacillaceae</taxon>
        <taxon>Paenibacillus</taxon>
    </lineage>
</organism>
<keyword evidence="2" id="KW-1185">Reference proteome</keyword>
<name>A0ABT4QL11_9BACL</name>
<protein>
    <submittedName>
        <fullName evidence="1">Uncharacterized protein</fullName>
    </submittedName>
</protein>
<dbReference type="Proteomes" id="UP001527882">
    <property type="component" value="Unassembled WGS sequence"/>
</dbReference>
<accession>A0ABT4QL11</accession>
<evidence type="ECO:0000313" key="1">
    <source>
        <dbReference type="EMBL" id="MCZ8517558.1"/>
    </source>
</evidence>
<reference evidence="1 2" key="1">
    <citation type="submission" date="2022-12" db="EMBL/GenBank/DDBJ databases">
        <title>Draft genome sequence of Paenibacillus sp. dW9.</title>
        <authorList>
            <person name="Choi E.-W."/>
            <person name="Kim D.-U."/>
        </authorList>
    </citation>
    <scope>NUCLEOTIDE SEQUENCE [LARGE SCALE GENOMIC DNA]</scope>
    <source>
        <strain evidence="2">dW9</strain>
    </source>
</reference>
<dbReference type="RefSeq" id="WP_269886085.1">
    <property type="nucleotide sequence ID" value="NZ_JAQAGZ010000042.1"/>
</dbReference>
<evidence type="ECO:0000313" key="2">
    <source>
        <dbReference type="Proteomes" id="UP001527882"/>
    </source>
</evidence>
<sequence length="121" mass="13884">MLIDFFTLNTTTPVEEREHGISIGLIESYVTYSIIEAFVLINQIRRTVGNEPEGAFLSCKSFLYEFLPCVEAVCYYDPNNKDASEYAYLVGKNIPLFWDKRAKEELDMLTGVMGTIMNHRL</sequence>
<dbReference type="EMBL" id="JAQAGZ010000042">
    <property type="protein sequence ID" value="MCZ8517558.1"/>
    <property type="molecule type" value="Genomic_DNA"/>
</dbReference>
<comment type="caution">
    <text evidence="1">The sequence shown here is derived from an EMBL/GenBank/DDBJ whole genome shotgun (WGS) entry which is preliminary data.</text>
</comment>
<gene>
    <name evidence="1" type="ORF">O9H85_35525</name>
</gene>
<proteinExistence type="predicted"/>